<gene>
    <name evidence="1" type="ORF">NPIL_573341</name>
</gene>
<organism evidence="1 2">
    <name type="scientific">Nephila pilipes</name>
    <name type="common">Giant wood spider</name>
    <name type="synonym">Nephila maculata</name>
    <dbReference type="NCBI Taxonomy" id="299642"/>
    <lineage>
        <taxon>Eukaryota</taxon>
        <taxon>Metazoa</taxon>
        <taxon>Ecdysozoa</taxon>
        <taxon>Arthropoda</taxon>
        <taxon>Chelicerata</taxon>
        <taxon>Arachnida</taxon>
        <taxon>Araneae</taxon>
        <taxon>Araneomorphae</taxon>
        <taxon>Entelegynae</taxon>
        <taxon>Araneoidea</taxon>
        <taxon>Nephilidae</taxon>
        <taxon>Nephila</taxon>
    </lineage>
</organism>
<evidence type="ECO:0000313" key="2">
    <source>
        <dbReference type="Proteomes" id="UP000887013"/>
    </source>
</evidence>
<keyword evidence="2" id="KW-1185">Reference proteome</keyword>
<comment type="caution">
    <text evidence="1">The sequence shown here is derived from an EMBL/GenBank/DDBJ whole genome shotgun (WGS) entry which is preliminary data.</text>
</comment>
<dbReference type="Proteomes" id="UP000887013">
    <property type="component" value="Unassembled WGS sequence"/>
</dbReference>
<sequence>MPSCFIRNPNQFAIGDLFLGEYFGKHQKLLNYLPIGEQRIGSALELKGLGIFTEVTYEKNLAAFQELKLLMCPFENFEKAVWSHLSSENVSTPVVN</sequence>
<dbReference type="AlphaFoldDB" id="A0A8X6TW27"/>
<name>A0A8X6TW27_NEPPI</name>
<accession>A0A8X6TW27</accession>
<protein>
    <submittedName>
        <fullName evidence="1">Uncharacterized protein</fullName>
    </submittedName>
</protein>
<reference evidence="1" key="1">
    <citation type="submission" date="2020-08" db="EMBL/GenBank/DDBJ databases">
        <title>Multicomponent nature underlies the extraordinary mechanical properties of spider dragline silk.</title>
        <authorList>
            <person name="Kono N."/>
            <person name="Nakamura H."/>
            <person name="Mori M."/>
            <person name="Yoshida Y."/>
            <person name="Ohtoshi R."/>
            <person name="Malay A.D."/>
            <person name="Moran D.A.P."/>
            <person name="Tomita M."/>
            <person name="Numata K."/>
            <person name="Arakawa K."/>
        </authorList>
    </citation>
    <scope>NUCLEOTIDE SEQUENCE</scope>
</reference>
<evidence type="ECO:0000313" key="1">
    <source>
        <dbReference type="EMBL" id="GFT56381.1"/>
    </source>
</evidence>
<dbReference type="EMBL" id="BMAW01113297">
    <property type="protein sequence ID" value="GFT56381.1"/>
    <property type="molecule type" value="Genomic_DNA"/>
</dbReference>
<proteinExistence type="predicted"/>